<keyword evidence="2" id="KW-0560">Oxidoreductase</keyword>
<dbReference type="PANTHER" id="PTHR43976:SF16">
    <property type="entry name" value="SHORT-CHAIN DEHYDROGENASE_REDUCTASE FAMILY PROTEIN"/>
    <property type="match status" value="1"/>
</dbReference>
<dbReference type="AlphaFoldDB" id="A0A2G4R9L0"/>
<accession>A0A2G4R9L0</accession>
<comment type="caution">
    <text evidence="4">The sequence shown here is derived from an EMBL/GenBank/DDBJ whole genome shotgun (WGS) entry which is preliminary data.</text>
</comment>
<dbReference type="Gene3D" id="3.40.50.720">
    <property type="entry name" value="NAD(P)-binding Rossmann-like Domain"/>
    <property type="match status" value="1"/>
</dbReference>
<dbReference type="InterPro" id="IPR002347">
    <property type="entry name" value="SDR_fam"/>
</dbReference>
<evidence type="ECO:0000256" key="2">
    <source>
        <dbReference type="ARBA" id="ARBA00023002"/>
    </source>
</evidence>
<dbReference type="PRINTS" id="PR00080">
    <property type="entry name" value="SDRFAMILY"/>
</dbReference>
<evidence type="ECO:0000256" key="1">
    <source>
        <dbReference type="ARBA" id="ARBA00006484"/>
    </source>
</evidence>
<proteinExistence type="inferred from homology"/>
<sequence>MEPLQKIAAPYGARALPLRLDVTDAAMRRNVLAQATEKFGHIDVLANIAGAGAYGAVEEYSSEQIRTNMELNFFAAAELSHEIFPQMRVRKSGHILNLTSIAGLVSFTGCGLYCASKFALEGFTEALHNEVKPLDIRVTLVEPGAFRTDFAGSTIIKASNTIADYAELDAGLETYFHDQNGKQMGDPEKAVAVIIDMVNSETSPVRLMLGEDAYQMWDQTLETRHRDLQTWRQREIDTAYPDAEMNPITL</sequence>
<evidence type="ECO:0000256" key="3">
    <source>
        <dbReference type="RuleBase" id="RU000363"/>
    </source>
</evidence>
<keyword evidence="5" id="KW-1185">Reference proteome</keyword>
<dbReference type="InterPro" id="IPR020904">
    <property type="entry name" value="Sc_DH/Rdtase_CS"/>
</dbReference>
<dbReference type="PROSITE" id="PS00061">
    <property type="entry name" value="ADH_SHORT"/>
    <property type="match status" value="1"/>
</dbReference>
<protein>
    <submittedName>
        <fullName evidence="4">Short-chain dehydrogenase/reductase</fullName>
    </submittedName>
</protein>
<organism evidence="4 5">
    <name type="scientific">Acetobacter pomorum</name>
    <dbReference type="NCBI Taxonomy" id="65959"/>
    <lineage>
        <taxon>Bacteria</taxon>
        <taxon>Pseudomonadati</taxon>
        <taxon>Pseudomonadota</taxon>
        <taxon>Alphaproteobacteria</taxon>
        <taxon>Acetobacterales</taxon>
        <taxon>Acetobacteraceae</taxon>
        <taxon>Acetobacter</taxon>
    </lineage>
</organism>
<dbReference type="GO" id="GO:0016491">
    <property type="term" value="F:oxidoreductase activity"/>
    <property type="evidence" value="ECO:0007669"/>
    <property type="project" value="UniProtKB-KW"/>
</dbReference>
<evidence type="ECO:0000313" key="4">
    <source>
        <dbReference type="EMBL" id="PHY93258.1"/>
    </source>
</evidence>
<dbReference type="PANTHER" id="PTHR43976">
    <property type="entry name" value="SHORT CHAIN DEHYDROGENASE"/>
    <property type="match status" value="1"/>
</dbReference>
<dbReference type="SUPFAM" id="SSF51735">
    <property type="entry name" value="NAD(P)-binding Rossmann-fold domains"/>
    <property type="match status" value="1"/>
</dbReference>
<gene>
    <name evidence="4" type="ORF">CSR02_12430</name>
</gene>
<evidence type="ECO:0000313" key="5">
    <source>
        <dbReference type="Proteomes" id="UP000228751"/>
    </source>
</evidence>
<dbReference type="EMBL" id="PEBQ01000153">
    <property type="protein sequence ID" value="PHY93258.1"/>
    <property type="molecule type" value="Genomic_DNA"/>
</dbReference>
<dbReference type="Proteomes" id="UP000228751">
    <property type="component" value="Unassembled WGS sequence"/>
</dbReference>
<dbReference type="InterPro" id="IPR051911">
    <property type="entry name" value="SDR_oxidoreductase"/>
</dbReference>
<name>A0A2G4R9L0_9PROT</name>
<dbReference type="PRINTS" id="PR00081">
    <property type="entry name" value="GDHRDH"/>
</dbReference>
<reference evidence="4 5" key="1">
    <citation type="submission" date="2017-10" db="EMBL/GenBank/DDBJ databases">
        <title>Genomic analysis of the genus Acetobacter.</title>
        <authorList>
            <person name="Kim K.H."/>
            <person name="Chun B.H."/>
            <person name="Son A.R."/>
            <person name="Jeon C.O."/>
        </authorList>
    </citation>
    <scope>NUCLEOTIDE SEQUENCE [LARGE SCALE GENOMIC DNA]</scope>
    <source>
        <strain evidence="4 5">LHT 2458</strain>
    </source>
</reference>
<dbReference type="Pfam" id="PF00106">
    <property type="entry name" value="adh_short"/>
    <property type="match status" value="1"/>
</dbReference>
<dbReference type="OrthoDB" id="8477999at2"/>
<comment type="similarity">
    <text evidence="1 3">Belongs to the short-chain dehydrogenases/reductases (SDR) family.</text>
</comment>
<dbReference type="InterPro" id="IPR036291">
    <property type="entry name" value="NAD(P)-bd_dom_sf"/>
</dbReference>